<feature type="compositionally biased region" description="Low complexity" evidence="1">
    <location>
        <begin position="100"/>
        <end position="117"/>
    </location>
</feature>
<keyword evidence="3" id="KW-1185">Reference proteome</keyword>
<proteinExistence type="predicted"/>
<comment type="caution">
    <text evidence="2">The sequence shown here is derived from an EMBL/GenBank/DDBJ whole genome shotgun (WGS) entry which is preliminary data.</text>
</comment>
<dbReference type="InterPro" id="IPR055927">
    <property type="entry name" value="DUF7504"/>
</dbReference>
<evidence type="ECO:0000313" key="3">
    <source>
        <dbReference type="Proteomes" id="UP000546257"/>
    </source>
</evidence>
<sequence>MTRGDGVDDEAVGTTVGVATALEELKSDGSALLVAGAVPGSIYSRLSAGMLGEGADRRRLLVEQGRSPDARLAAVDRWTPEWTRVFRCQVASARSSAGVAESQSGSGAGPGSAALPSDGGGYDRAVETVDGSIADLGVAVCGAIGWFDDVAGGLDPAELRVAFDCVNPLLSAYSPETVFRFLHLFTHQIRAANGMGHVRLSRPVDSAAVRRLAPLFDAVVELDLDGSEPIHRWHFRDAAVTSEWLPIDGTA</sequence>
<reference evidence="2 3" key="1">
    <citation type="submission" date="2020-08" db="EMBL/GenBank/DDBJ databases">
        <authorList>
            <person name="Seo M.-J."/>
        </authorList>
    </citation>
    <scope>NUCLEOTIDE SEQUENCE [LARGE SCALE GENOMIC DNA]</scope>
    <source>
        <strain evidence="2 3">MBLA0160</strain>
    </source>
</reference>
<feature type="region of interest" description="Disordered" evidence="1">
    <location>
        <begin position="99"/>
        <end position="119"/>
    </location>
</feature>
<dbReference type="Pfam" id="PF24336">
    <property type="entry name" value="DUF7504"/>
    <property type="match status" value="1"/>
</dbReference>
<accession>A0A7J9SM77</accession>
<evidence type="ECO:0000256" key="1">
    <source>
        <dbReference type="SAM" id="MobiDB-lite"/>
    </source>
</evidence>
<organism evidence="2 3">
    <name type="scientific">Halobellus ruber</name>
    <dbReference type="NCBI Taxonomy" id="2761102"/>
    <lineage>
        <taxon>Archaea</taxon>
        <taxon>Methanobacteriati</taxon>
        <taxon>Methanobacteriota</taxon>
        <taxon>Stenosarchaea group</taxon>
        <taxon>Halobacteria</taxon>
        <taxon>Halobacteriales</taxon>
        <taxon>Haloferacaceae</taxon>
        <taxon>Halobellus</taxon>
    </lineage>
</organism>
<dbReference type="RefSeq" id="WP_185192486.1">
    <property type="nucleotide sequence ID" value="NZ_JACKXD010000002.1"/>
</dbReference>
<dbReference type="Proteomes" id="UP000546257">
    <property type="component" value="Unassembled WGS sequence"/>
</dbReference>
<dbReference type="AlphaFoldDB" id="A0A7J9SM77"/>
<evidence type="ECO:0000313" key="2">
    <source>
        <dbReference type="EMBL" id="MBB6646131.1"/>
    </source>
</evidence>
<dbReference type="EMBL" id="JACKXD010000002">
    <property type="protein sequence ID" value="MBB6646131.1"/>
    <property type="molecule type" value="Genomic_DNA"/>
</dbReference>
<gene>
    <name evidence="2" type="ORF">H5V44_07495</name>
</gene>
<name>A0A7J9SM77_9EURY</name>
<protein>
    <submittedName>
        <fullName evidence="2">Uncharacterized protein</fullName>
    </submittedName>
</protein>